<dbReference type="Proteomes" id="UP000263435">
    <property type="component" value="Segment"/>
</dbReference>
<dbReference type="Pfam" id="PF21448">
    <property type="entry name" value="DNMK"/>
    <property type="match status" value="1"/>
</dbReference>
<keyword evidence="1" id="KW-0378">Hydrolase</keyword>
<dbReference type="Gene3D" id="3.40.50.300">
    <property type="entry name" value="P-loop containing nucleotide triphosphate hydrolases"/>
    <property type="match status" value="2"/>
</dbReference>
<dbReference type="EMBL" id="MH645904">
    <property type="protein sequence ID" value="AXQ66686.1"/>
    <property type="molecule type" value="Genomic_DNA"/>
</dbReference>
<reference evidence="1 2" key="1">
    <citation type="submission" date="2018-07" db="EMBL/GenBank/DDBJ databases">
        <title>Sequencing of PG07.</title>
        <authorList>
            <person name="Ding T."/>
        </authorList>
    </citation>
    <scope>NUCLEOTIDE SEQUENCE [LARGE SCALE GENOMIC DNA]</scope>
</reference>
<keyword evidence="2" id="KW-1185">Reference proteome</keyword>
<dbReference type="KEGG" id="vg:54999411"/>
<accession>A0A385E4K4</accession>
<proteinExistence type="predicted"/>
<evidence type="ECO:0000313" key="1">
    <source>
        <dbReference type="EMBL" id="AXQ66686.1"/>
    </source>
</evidence>
<dbReference type="RefSeq" id="YP_009808508.1">
    <property type="nucleotide sequence ID" value="NC_048041.1"/>
</dbReference>
<organism evidence="1 2">
    <name type="scientific">Vibrio phage vB_VpS_PG07</name>
    <dbReference type="NCBI Taxonomy" id="2301664"/>
    <lineage>
        <taxon>Viruses</taxon>
        <taxon>Duplodnaviria</taxon>
        <taxon>Heunggongvirae</taxon>
        <taxon>Uroviricota</taxon>
        <taxon>Caudoviricetes</taxon>
        <taxon>Demerecviridae</taxon>
        <taxon>Pogseptimavirus</taxon>
        <taxon>Pogseptimavirus PG07</taxon>
    </lineage>
</organism>
<dbReference type="GO" id="GO:0016787">
    <property type="term" value="F:hydrolase activity"/>
    <property type="evidence" value="ECO:0007669"/>
    <property type="project" value="UniProtKB-KW"/>
</dbReference>
<name>A0A385E4K4_9CAUD</name>
<protein>
    <submittedName>
        <fullName evidence="1">Putative hydrolase</fullName>
    </submittedName>
</protein>
<sequence length="219" mass="24279">MYVISGDAGAGKDTVGAMLAEELKVGTYALANPIKALLKALFNIPEHQMEDRAYKEMEMTYHVDVTSLEEAGMLYNELGLDKYQEFHDAWEEWIALFGLEESGESMTTFRSLRTLMQLLGTEWGRSKSDTIWLDLAPESQVITDVRFDNEAQYFKNKNYRVIEVVLPGLEKIPSSGHASEAGICPSLIDTVLINDGNLLDLRTKAITIAANGDGPLGVL</sequence>
<evidence type="ECO:0000313" key="2">
    <source>
        <dbReference type="Proteomes" id="UP000263435"/>
    </source>
</evidence>
<dbReference type="SUPFAM" id="SSF52540">
    <property type="entry name" value="P-loop containing nucleoside triphosphate hydrolases"/>
    <property type="match status" value="1"/>
</dbReference>
<dbReference type="InterPro" id="IPR027417">
    <property type="entry name" value="P-loop_NTPase"/>
</dbReference>
<dbReference type="InterPro" id="IPR048444">
    <property type="entry name" value="DNMK"/>
</dbReference>
<dbReference type="GeneID" id="54999411"/>